<proteinExistence type="predicted"/>
<reference evidence="1" key="1">
    <citation type="submission" date="2019-12" db="EMBL/GenBank/DDBJ databases">
        <title>Genome sequencing and annotation of Brassica cretica.</title>
        <authorList>
            <person name="Studholme D.J."/>
            <person name="Sarris P."/>
        </authorList>
    </citation>
    <scope>NUCLEOTIDE SEQUENCE</scope>
    <source>
        <strain evidence="1">PFS-109/04</strain>
        <tissue evidence="1">Leaf</tissue>
    </source>
</reference>
<evidence type="ECO:0000313" key="1">
    <source>
        <dbReference type="EMBL" id="KAF3558391.1"/>
    </source>
</evidence>
<sequence length="211" mass="23394">MRSFIWDPEVFSLGPGTEAGARRRWFPLDPEIVSGPWCIWTLRSCGDPEAFVAMLEPGGLDPEIAGWNPEEPEGSSLDPEILLIGTQRLWGNPEAMGEPRGTVLRLPRQDYYRKSLTGFEGAGVGVMTQVPGLCCFPPRSVLIQVLFTLVLWGPQCVLGCTGVLGSFESIPRLAHTHSCFMSHTRFDSLWACHCGRATFVRVGQDWRSLET</sequence>
<comment type="caution">
    <text evidence="1">The sequence shown here is derived from an EMBL/GenBank/DDBJ whole genome shotgun (WGS) entry which is preliminary data.</text>
</comment>
<organism evidence="1 2">
    <name type="scientific">Brassica cretica</name>
    <name type="common">Mustard</name>
    <dbReference type="NCBI Taxonomy" id="69181"/>
    <lineage>
        <taxon>Eukaryota</taxon>
        <taxon>Viridiplantae</taxon>
        <taxon>Streptophyta</taxon>
        <taxon>Embryophyta</taxon>
        <taxon>Tracheophyta</taxon>
        <taxon>Spermatophyta</taxon>
        <taxon>Magnoliopsida</taxon>
        <taxon>eudicotyledons</taxon>
        <taxon>Gunneridae</taxon>
        <taxon>Pentapetalae</taxon>
        <taxon>rosids</taxon>
        <taxon>malvids</taxon>
        <taxon>Brassicales</taxon>
        <taxon>Brassicaceae</taxon>
        <taxon>Brassiceae</taxon>
        <taxon>Brassica</taxon>
    </lineage>
</organism>
<name>A0A8S9R762_BRACR</name>
<protein>
    <submittedName>
        <fullName evidence="1">Uncharacterized protein</fullName>
    </submittedName>
</protein>
<dbReference type="AlphaFoldDB" id="A0A8S9R762"/>
<dbReference type="EMBL" id="QGKX02000996">
    <property type="protein sequence ID" value="KAF3558391.1"/>
    <property type="molecule type" value="Genomic_DNA"/>
</dbReference>
<accession>A0A8S9R762</accession>
<dbReference type="Proteomes" id="UP000712600">
    <property type="component" value="Unassembled WGS sequence"/>
</dbReference>
<gene>
    <name evidence="1" type="ORF">F2Q69_00014127</name>
</gene>
<evidence type="ECO:0000313" key="2">
    <source>
        <dbReference type="Proteomes" id="UP000712600"/>
    </source>
</evidence>